<dbReference type="Proteomes" id="UP000195437">
    <property type="component" value="Chromosome"/>
</dbReference>
<feature type="transmembrane region" description="Helical" evidence="1">
    <location>
        <begin position="26"/>
        <end position="48"/>
    </location>
</feature>
<reference evidence="3" key="1">
    <citation type="submission" date="2017-05" db="EMBL/GenBank/DDBJ databases">
        <authorList>
            <person name="Sung H."/>
        </authorList>
    </citation>
    <scope>NUCLEOTIDE SEQUENCE [LARGE SCALE GENOMIC DNA]</scope>
    <source>
        <strain evidence="3">AR23208</strain>
    </source>
</reference>
<dbReference type="RefSeq" id="WP_087457727.1">
    <property type="nucleotide sequence ID" value="NZ_CP021434.1"/>
</dbReference>
<feature type="transmembrane region" description="Helical" evidence="1">
    <location>
        <begin position="54"/>
        <end position="72"/>
    </location>
</feature>
<dbReference type="InterPro" id="IPR010390">
    <property type="entry name" value="ABC-2_transporter-like"/>
</dbReference>
<gene>
    <name evidence="2" type="ORF">CBW65_16395</name>
</gene>
<dbReference type="AlphaFoldDB" id="A0A1Y0ISD4"/>
<dbReference type="PANTHER" id="PTHR36833">
    <property type="entry name" value="SLR0610 PROTEIN-RELATED"/>
    <property type="match status" value="1"/>
</dbReference>
<evidence type="ECO:0008006" key="4">
    <source>
        <dbReference type="Google" id="ProtNLM"/>
    </source>
</evidence>
<name>A0A1Y0ISD4_9BACL</name>
<feature type="transmembrane region" description="Helical" evidence="1">
    <location>
        <begin position="231"/>
        <end position="252"/>
    </location>
</feature>
<protein>
    <recommendedName>
        <fullName evidence="4">ABC transporter permease</fullName>
    </recommendedName>
</protein>
<dbReference type="PANTHER" id="PTHR36833:SF1">
    <property type="entry name" value="INTEGRAL MEMBRANE TRANSPORT PROTEIN"/>
    <property type="match status" value="1"/>
</dbReference>
<keyword evidence="1" id="KW-0472">Membrane</keyword>
<evidence type="ECO:0000256" key="1">
    <source>
        <dbReference type="SAM" id="Phobius"/>
    </source>
</evidence>
<keyword evidence="3" id="KW-1185">Reference proteome</keyword>
<dbReference type="KEGG" id="tum:CBW65_16395"/>
<proteinExistence type="predicted"/>
<feature type="transmembrane region" description="Helical" evidence="1">
    <location>
        <begin position="114"/>
        <end position="133"/>
    </location>
</feature>
<dbReference type="Pfam" id="PF06182">
    <property type="entry name" value="ABC2_membrane_6"/>
    <property type="match status" value="1"/>
</dbReference>
<keyword evidence="1" id="KW-0812">Transmembrane</keyword>
<sequence length="267" mass="30639">MRENMTVYMALLRAAVLARLEYRADFLMGIAGVFILNAGTLATSWVLLSRFENLHGWLFWEIVFLYNLWLLGHGIRAIFFRHINMLEQFIVEGTFDQLLTRPANPLVQFLGREVHYLGVGDVLLALTMLTLSYQNLNLDWSWWMFLWFGLIALSSAIVEATMTLILACTSFFTTRSRAIVNAASLFSWGVVQQYPLDMFNNVLRGIVTIILPFAFMNYYPSLLFLGKQDQVPFGFLTWFAPVVAVILILLAVRMWNFSITKYQSTGS</sequence>
<evidence type="ECO:0000313" key="3">
    <source>
        <dbReference type="Proteomes" id="UP000195437"/>
    </source>
</evidence>
<evidence type="ECO:0000313" key="2">
    <source>
        <dbReference type="EMBL" id="ARU62365.1"/>
    </source>
</evidence>
<keyword evidence="1" id="KW-1133">Transmembrane helix</keyword>
<feature type="transmembrane region" description="Helical" evidence="1">
    <location>
        <begin position="145"/>
        <end position="167"/>
    </location>
</feature>
<dbReference type="OrthoDB" id="9788195at2"/>
<dbReference type="EMBL" id="CP021434">
    <property type="protein sequence ID" value="ARU62365.1"/>
    <property type="molecule type" value="Genomic_DNA"/>
</dbReference>
<organism evidence="2 3">
    <name type="scientific">Tumebacillus avium</name>
    <dbReference type="NCBI Taxonomy" id="1903704"/>
    <lineage>
        <taxon>Bacteria</taxon>
        <taxon>Bacillati</taxon>
        <taxon>Bacillota</taxon>
        <taxon>Bacilli</taxon>
        <taxon>Bacillales</taxon>
        <taxon>Alicyclobacillaceae</taxon>
        <taxon>Tumebacillus</taxon>
    </lineage>
</organism>
<accession>A0A1Y0ISD4</accession>
<feature type="transmembrane region" description="Helical" evidence="1">
    <location>
        <begin position="202"/>
        <end position="219"/>
    </location>
</feature>